<evidence type="ECO:0000313" key="3">
    <source>
        <dbReference type="Proteomes" id="UP000182057"/>
    </source>
</evidence>
<dbReference type="RefSeq" id="WP_074450304.1">
    <property type="nucleotide sequence ID" value="NZ_FMMM01000082.1"/>
</dbReference>
<dbReference type="SMART" id="SM00506">
    <property type="entry name" value="A1pp"/>
    <property type="match status" value="1"/>
</dbReference>
<dbReference type="Pfam" id="PF01661">
    <property type="entry name" value="Macro"/>
    <property type="match status" value="1"/>
</dbReference>
<name>A0A1D3UX82_TANFO</name>
<dbReference type="Proteomes" id="UP000182057">
    <property type="component" value="Unassembled WGS sequence"/>
</dbReference>
<keyword evidence="2" id="KW-0378">Hydrolase</keyword>
<organism evidence="2 3">
    <name type="scientific">Tannerella forsythia</name>
    <name type="common">Bacteroides forsythus</name>
    <dbReference type="NCBI Taxonomy" id="28112"/>
    <lineage>
        <taxon>Bacteria</taxon>
        <taxon>Pseudomonadati</taxon>
        <taxon>Bacteroidota</taxon>
        <taxon>Bacteroidia</taxon>
        <taxon>Bacteroidales</taxon>
        <taxon>Tannerellaceae</taxon>
        <taxon>Tannerella</taxon>
    </lineage>
</organism>
<dbReference type="PROSITE" id="PS51154">
    <property type="entry name" value="MACRO"/>
    <property type="match status" value="1"/>
</dbReference>
<dbReference type="GO" id="GO:0016787">
    <property type="term" value="F:hydrolase activity"/>
    <property type="evidence" value="ECO:0007669"/>
    <property type="project" value="UniProtKB-KW"/>
</dbReference>
<evidence type="ECO:0000313" key="2">
    <source>
        <dbReference type="EMBL" id="SCQ24651.1"/>
    </source>
</evidence>
<dbReference type="Gene3D" id="3.40.220.10">
    <property type="entry name" value="Leucine Aminopeptidase, subunit E, domain 1"/>
    <property type="match status" value="1"/>
</dbReference>
<dbReference type="AlphaFoldDB" id="A0A1D3UX82"/>
<sequence length="169" mass="18926">MRSLLNVRPPLPVSDAFCTAQDAELLVQRAEKGIVHRNETQISDIDKRLRLWQGDITRLEVDAIVNAANSSLLGCFIPHHQCIDNAIHSAAGVQLRLECHRLMQEQGSEELTNSAKMTKGYNLPARYVIHTVGPIIQAPRPPPPVQEQELANCYRSCLKIAPYVVAVWR</sequence>
<evidence type="ECO:0000259" key="1">
    <source>
        <dbReference type="PROSITE" id="PS51154"/>
    </source>
</evidence>
<feature type="domain" description="Macro" evidence="1">
    <location>
        <begin position="36"/>
        <end position="169"/>
    </location>
</feature>
<gene>
    <name evidence="2" type="primary">ymdB</name>
    <name evidence="2" type="ORF">TFUB20_02618</name>
</gene>
<dbReference type="SUPFAM" id="SSF52949">
    <property type="entry name" value="Macro domain-like"/>
    <property type="match status" value="1"/>
</dbReference>
<reference evidence="2 3" key="1">
    <citation type="submission" date="2016-09" db="EMBL/GenBank/DDBJ databases">
        <authorList>
            <person name="Capua I."/>
            <person name="De Benedictis P."/>
            <person name="Joannis T."/>
            <person name="Lombin L.H."/>
            <person name="Cattoli G."/>
        </authorList>
    </citation>
    <scope>NUCLEOTIDE SEQUENCE [LARGE SCALE GENOMIC DNA]</scope>
    <source>
        <strain evidence="2 3">UB20</strain>
    </source>
</reference>
<dbReference type="PANTHER" id="PTHR11106:SF27">
    <property type="entry name" value="MACRO DOMAIN-CONTAINING PROTEIN"/>
    <property type="match status" value="1"/>
</dbReference>
<proteinExistence type="predicted"/>
<protein>
    <submittedName>
        <fullName evidence="2">O-acetyl-ADP-ribose deacetylase</fullName>
        <ecNumber evidence="2">3.5.1.-</ecNumber>
    </submittedName>
</protein>
<dbReference type="InterPro" id="IPR002589">
    <property type="entry name" value="Macro_dom"/>
</dbReference>
<dbReference type="EMBL" id="FMMM01000082">
    <property type="protein sequence ID" value="SCQ24651.1"/>
    <property type="molecule type" value="Genomic_DNA"/>
</dbReference>
<dbReference type="EC" id="3.5.1.-" evidence="2"/>
<dbReference type="PANTHER" id="PTHR11106">
    <property type="entry name" value="GANGLIOSIDE INDUCED DIFFERENTIATION ASSOCIATED PROTEIN 2-RELATED"/>
    <property type="match status" value="1"/>
</dbReference>
<dbReference type="InterPro" id="IPR043472">
    <property type="entry name" value="Macro_dom-like"/>
</dbReference>
<accession>A0A1D3UX82</accession>